<gene>
    <name evidence="1" type="ORF">QBC38DRAFT_457058</name>
</gene>
<name>A0AAN7GVB3_9PEZI</name>
<reference evidence="1" key="2">
    <citation type="submission" date="2023-05" db="EMBL/GenBank/DDBJ databases">
        <authorList>
            <consortium name="Lawrence Berkeley National Laboratory"/>
            <person name="Steindorff A."/>
            <person name="Hensen N."/>
            <person name="Bonometti L."/>
            <person name="Westerberg I."/>
            <person name="Brannstrom I.O."/>
            <person name="Guillou S."/>
            <person name="Cros-Aarteil S."/>
            <person name="Calhoun S."/>
            <person name="Haridas S."/>
            <person name="Kuo A."/>
            <person name="Mondo S."/>
            <person name="Pangilinan J."/>
            <person name="Riley R."/>
            <person name="Labutti K."/>
            <person name="Andreopoulos B."/>
            <person name="Lipzen A."/>
            <person name="Chen C."/>
            <person name="Yanf M."/>
            <person name="Daum C."/>
            <person name="Ng V."/>
            <person name="Clum A."/>
            <person name="Ohm R."/>
            <person name="Martin F."/>
            <person name="Silar P."/>
            <person name="Natvig D."/>
            <person name="Lalanne C."/>
            <person name="Gautier V."/>
            <person name="Ament-Velasquez S.L."/>
            <person name="Kruys A."/>
            <person name="Hutchinson M.I."/>
            <person name="Powell A.J."/>
            <person name="Barry K."/>
            <person name="Miller A.N."/>
            <person name="Grigoriev I.V."/>
            <person name="Debuchy R."/>
            <person name="Gladieux P."/>
            <person name="Thoren M.H."/>
            <person name="Johannesson H."/>
        </authorList>
    </citation>
    <scope>NUCLEOTIDE SEQUENCE</scope>
    <source>
        <strain evidence="1">CBS 990.96</strain>
    </source>
</reference>
<organism evidence="1 2">
    <name type="scientific">Podospora fimiseda</name>
    <dbReference type="NCBI Taxonomy" id="252190"/>
    <lineage>
        <taxon>Eukaryota</taxon>
        <taxon>Fungi</taxon>
        <taxon>Dikarya</taxon>
        <taxon>Ascomycota</taxon>
        <taxon>Pezizomycotina</taxon>
        <taxon>Sordariomycetes</taxon>
        <taxon>Sordariomycetidae</taxon>
        <taxon>Sordariales</taxon>
        <taxon>Podosporaceae</taxon>
        <taxon>Podospora</taxon>
    </lineage>
</organism>
<reference evidence="1" key="1">
    <citation type="journal article" date="2023" name="Mol. Phylogenet. Evol.">
        <title>Genome-scale phylogeny and comparative genomics of the fungal order Sordariales.</title>
        <authorList>
            <person name="Hensen N."/>
            <person name="Bonometti L."/>
            <person name="Westerberg I."/>
            <person name="Brannstrom I.O."/>
            <person name="Guillou S."/>
            <person name="Cros-Aarteil S."/>
            <person name="Calhoun S."/>
            <person name="Haridas S."/>
            <person name="Kuo A."/>
            <person name="Mondo S."/>
            <person name="Pangilinan J."/>
            <person name="Riley R."/>
            <person name="LaButti K."/>
            <person name="Andreopoulos B."/>
            <person name="Lipzen A."/>
            <person name="Chen C."/>
            <person name="Yan M."/>
            <person name="Daum C."/>
            <person name="Ng V."/>
            <person name="Clum A."/>
            <person name="Steindorff A."/>
            <person name="Ohm R.A."/>
            <person name="Martin F."/>
            <person name="Silar P."/>
            <person name="Natvig D.O."/>
            <person name="Lalanne C."/>
            <person name="Gautier V."/>
            <person name="Ament-Velasquez S.L."/>
            <person name="Kruys A."/>
            <person name="Hutchinson M.I."/>
            <person name="Powell A.J."/>
            <person name="Barry K."/>
            <person name="Miller A.N."/>
            <person name="Grigoriev I.V."/>
            <person name="Debuchy R."/>
            <person name="Gladieux P."/>
            <person name="Hiltunen Thoren M."/>
            <person name="Johannesson H."/>
        </authorList>
    </citation>
    <scope>NUCLEOTIDE SEQUENCE</scope>
    <source>
        <strain evidence="1">CBS 990.96</strain>
    </source>
</reference>
<protein>
    <submittedName>
        <fullName evidence="1">Uncharacterized protein</fullName>
    </submittedName>
</protein>
<sequence length="337" mass="37750">MGLEIRLGDNFSNYRRFKDQTIDGVVGTGISIRGFLPIDSQSTRESLLGFEGKATLLDTQAVGLLPEISDLQVHFSVQKVFANQNQFMWITGKVQTKKTTAGHPDPWAQTSGAREDRTNPDWATTMCRLSNFTDLGLCSSLYPYNFDCLFPTHTYLVINVTVDIHDWINYHNTERFLTSMAPEESRTTLREWNTTSIRNQLGTFKIHGASTKPWAKVRDRPVPPTEEVAEAYGQVRYYADLNKDSKSDLASMDSYLSAHMTRTCVFQDFGEDEGPAQKGAWTLSLRPTCTGFTANITGKLSADVFQDTFKETGSVASALQALVTAIFSTTFYEMLPH</sequence>
<dbReference type="AlphaFoldDB" id="A0AAN7GVB3"/>
<proteinExistence type="predicted"/>
<comment type="caution">
    <text evidence="1">The sequence shown here is derived from an EMBL/GenBank/DDBJ whole genome shotgun (WGS) entry which is preliminary data.</text>
</comment>
<dbReference type="EMBL" id="MU865362">
    <property type="protein sequence ID" value="KAK4225632.1"/>
    <property type="molecule type" value="Genomic_DNA"/>
</dbReference>
<dbReference type="Proteomes" id="UP001301958">
    <property type="component" value="Unassembled WGS sequence"/>
</dbReference>
<evidence type="ECO:0000313" key="1">
    <source>
        <dbReference type="EMBL" id="KAK4225632.1"/>
    </source>
</evidence>
<keyword evidence="2" id="KW-1185">Reference proteome</keyword>
<accession>A0AAN7GVB3</accession>
<evidence type="ECO:0000313" key="2">
    <source>
        <dbReference type="Proteomes" id="UP001301958"/>
    </source>
</evidence>